<evidence type="ECO:0000256" key="7">
    <source>
        <dbReference type="ARBA" id="ARBA00022968"/>
    </source>
</evidence>
<dbReference type="PANTHER" id="PTHR19300">
    <property type="entry name" value="BETA-1,4-GALACTOSYLTRANSFERASE"/>
    <property type="match status" value="1"/>
</dbReference>
<evidence type="ECO:0000256" key="5">
    <source>
        <dbReference type="ARBA" id="ARBA00022679"/>
    </source>
</evidence>
<dbReference type="SUPFAM" id="SSF53448">
    <property type="entry name" value="Nucleotide-diphospho-sugar transferases"/>
    <property type="match status" value="1"/>
</dbReference>
<proteinExistence type="inferred from homology"/>
<comment type="function">
    <text evidence="11">Catalyzes the transfer of galactose onto proteins or lipids.</text>
</comment>
<dbReference type="GO" id="GO:0005975">
    <property type="term" value="P:carbohydrate metabolic process"/>
    <property type="evidence" value="ECO:0007669"/>
    <property type="project" value="InterPro"/>
</dbReference>
<dbReference type="WBParaSite" id="nRc.2.0.1.t05227-RA">
    <property type="protein sequence ID" value="nRc.2.0.1.t05227-RA"/>
    <property type="gene ID" value="nRc.2.0.1.g05227"/>
</dbReference>
<evidence type="ECO:0000313" key="14">
    <source>
        <dbReference type="Proteomes" id="UP000887565"/>
    </source>
</evidence>
<evidence type="ECO:0000256" key="8">
    <source>
        <dbReference type="ARBA" id="ARBA00022989"/>
    </source>
</evidence>
<dbReference type="Pfam" id="PF02709">
    <property type="entry name" value="Glyco_transf_7C"/>
    <property type="match status" value="1"/>
</dbReference>
<keyword evidence="8" id="KW-1133">Transmembrane helix</keyword>
<evidence type="ECO:0000256" key="6">
    <source>
        <dbReference type="ARBA" id="ARBA00022692"/>
    </source>
</evidence>
<dbReference type="Proteomes" id="UP000887565">
    <property type="component" value="Unplaced"/>
</dbReference>
<evidence type="ECO:0000259" key="13">
    <source>
        <dbReference type="Pfam" id="PF13733"/>
    </source>
</evidence>
<evidence type="ECO:0000256" key="1">
    <source>
        <dbReference type="ARBA" id="ARBA00004606"/>
    </source>
</evidence>
<dbReference type="PANTHER" id="PTHR19300:SF57">
    <property type="entry name" value="BETA-1,4-N-ACETYLGALACTOSAMINYLTRANSFERASE"/>
    <property type="match status" value="1"/>
</dbReference>
<organism evidence="14 15">
    <name type="scientific">Romanomermis culicivorax</name>
    <name type="common">Nematode worm</name>
    <dbReference type="NCBI Taxonomy" id="13658"/>
    <lineage>
        <taxon>Eukaryota</taxon>
        <taxon>Metazoa</taxon>
        <taxon>Ecdysozoa</taxon>
        <taxon>Nematoda</taxon>
        <taxon>Enoplea</taxon>
        <taxon>Dorylaimia</taxon>
        <taxon>Mermithida</taxon>
        <taxon>Mermithoidea</taxon>
        <taxon>Mermithidae</taxon>
        <taxon>Romanomermis</taxon>
    </lineage>
</organism>
<dbReference type="InterPro" id="IPR027995">
    <property type="entry name" value="Galactosyl_T_N"/>
</dbReference>
<protein>
    <recommendedName>
        <fullName evidence="11">Beta-1,4-N-acetylgalactosaminyltransferase</fullName>
        <ecNumber evidence="11">2.4.1.-</ecNumber>
    </recommendedName>
    <alternativeName>
        <fullName evidence="11">Beta-4-GalNAcT</fullName>
    </alternativeName>
</protein>
<keyword evidence="4 11" id="KW-0328">Glycosyltransferase</keyword>
<dbReference type="Gene3D" id="3.90.550.10">
    <property type="entry name" value="Spore Coat Polysaccharide Biosynthesis Protein SpsA, Chain A"/>
    <property type="match status" value="2"/>
</dbReference>
<comment type="subcellular location">
    <subcellularLocation>
        <location evidence="1 11">Membrane</location>
        <topology evidence="1 11">Single-pass type II membrane protein</topology>
    </subcellularLocation>
</comment>
<evidence type="ECO:0000256" key="4">
    <source>
        <dbReference type="ARBA" id="ARBA00022676"/>
    </source>
</evidence>
<evidence type="ECO:0000259" key="12">
    <source>
        <dbReference type="Pfam" id="PF02709"/>
    </source>
</evidence>
<dbReference type="GO" id="GO:0008378">
    <property type="term" value="F:galactosyltransferase activity"/>
    <property type="evidence" value="ECO:0007669"/>
    <property type="project" value="TreeGrafter"/>
</dbReference>
<dbReference type="InterPro" id="IPR027791">
    <property type="entry name" value="Galactosyl_T_C"/>
</dbReference>
<evidence type="ECO:0000256" key="2">
    <source>
        <dbReference type="ARBA" id="ARBA00004922"/>
    </source>
</evidence>
<evidence type="ECO:0000256" key="9">
    <source>
        <dbReference type="ARBA" id="ARBA00023136"/>
    </source>
</evidence>
<dbReference type="GO" id="GO:0046872">
    <property type="term" value="F:metal ion binding"/>
    <property type="evidence" value="ECO:0007669"/>
    <property type="project" value="UniProtKB-UniRule"/>
</dbReference>
<dbReference type="EC" id="2.4.1.-" evidence="11"/>
<evidence type="ECO:0000256" key="11">
    <source>
        <dbReference type="RuleBase" id="RU368121"/>
    </source>
</evidence>
<feature type="domain" description="Galactosyltransferase N-terminal" evidence="13">
    <location>
        <begin position="156"/>
        <end position="272"/>
    </location>
</feature>
<dbReference type="PRINTS" id="PR02050">
    <property type="entry name" value="B14GALTRFASE"/>
</dbReference>
<dbReference type="GO" id="GO:0016020">
    <property type="term" value="C:membrane"/>
    <property type="evidence" value="ECO:0007669"/>
    <property type="project" value="UniProtKB-SubCell"/>
</dbReference>
<comment type="cofactor">
    <cofactor evidence="11">
        <name>Mn(2+)</name>
        <dbReference type="ChEBI" id="CHEBI:29035"/>
    </cofactor>
</comment>
<comment type="similarity">
    <text evidence="3 11">Belongs to the glycosyltransferase 7 family.</text>
</comment>
<evidence type="ECO:0000256" key="3">
    <source>
        <dbReference type="ARBA" id="ARBA00005735"/>
    </source>
</evidence>
<sequence length="401" mass="46196">MAVGSKNNIPSIKCRNCEQKFGTCDYGECEGQSCVTIEVSHAQTRMVVKKTCSREIRSKSECLVTYPDGIESIQCYCTYDFCNSDGELAKIGLGQRKWLPEYLTGGRQRQKSKNINHKDYIRTNSQRGAARRYSNGSSYMGQLPVPMLLSVADVDYALVLNEMEKKHSDVDLGGHWSPKFCRPRRRLAIIVPYRNRAKHLVVLLNELHDILKRQLSEYRVFVAEQYKNLTYNKALLMNYAFTVINEAYPSFDCFIFHDVDLLPEDDTNLYECGHNPKHMSPSVDTLHYRLEQSASHEKSGEDDDIYIRVISEGYQVERPPFHKGRYRMSSHVKRNTIERQILRKLYNTSAARYKEDGLNQLPFMNLSLVGVRPRALFTHLMIDVGPPVDMEDIFDALFAFA</sequence>
<keyword evidence="14" id="KW-1185">Reference proteome</keyword>
<keyword evidence="11" id="KW-0479">Metal-binding</keyword>
<keyword evidence="9" id="KW-0472">Membrane</keyword>
<keyword evidence="10 11" id="KW-0325">Glycoprotein</keyword>
<comment type="pathway">
    <text evidence="2 11">Protein modification; protein glycosylation.</text>
</comment>
<dbReference type="GO" id="GO:0005794">
    <property type="term" value="C:Golgi apparatus"/>
    <property type="evidence" value="ECO:0007669"/>
    <property type="project" value="TreeGrafter"/>
</dbReference>
<keyword evidence="11" id="KW-0464">Manganese</keyword>
<dbReference type="Pfam" id="PF13733">
    <property type="entry name" value="Glyco_transf_7N"/>
    <property type="match status" value="1"/>
</dbReference>
<reference evidence="15" key="1">
    <citation type="submission" date="2022-11" db="UniProtKB">
        <authorList>
            <consortium name="WormBaseParasite"/>
        </authorList>
    </citation>
    <scope>IDENTIFICATION</scope>
</reference>
<dbReference type="InterPro" id="IPR029044">
    <property type="entry name" value="Nucleotide-diphossugar_trans"/>
</dbReference>
<evidence type="ECO:0000256" key="10">
    <source>
        <dbReference type="ARBA" id="ARBA00023180"/>
    </source>
</evidence>
<name>A0A915HUY8_ROMCU</name>
<keyword evidence="6" id="KW-0812">Transmembrane</keyword>
<feature type="domain" description="Galactosyltransferase C-terminal" evidence="12">
    <location>
        <begin position="300"/>
        <end position="331"/>
    </location>
</feature>
<keyword evidence="5 11" id="KW-0808">Transferase</keyword>
<evidence type="ECO:0000313" key="15">
    <source>
        <dbReference type="WBParaSite" id="nRc.2.0.1.t05227-RA"/>
    </source>
</evidence>
<accession>A0A915HUY8</accession>
<dbReference type="AlphaFoldDB" id="A0A915HUY8"/>
<dbReference type="InterPro" id="IPR003859">
    <property type="entry name" value="Galactosyl_T"/>
</dbReference>
<keyword evidence="7 11" id="KW-0735">Signal-anchor</keyword>